<gene>
    <name evidence="1" type="ORF">ASZ90_008538</name>
</gene>
<dbReference type="Gene3D" id="3.40.50.150">
    <property type="entry name" value="Vaccinia Virus protein VP39"/>
    <property type="match status" value="1"/>
</dbReference>
<evidence type="ECO:0000313" key="1">
    <source>
        <dbReference type="EMBL" id="KUG21692.1"/>
    </source>
</evidence>
<dbReference type="Pfam" id="PF13489">
    <property type="entry name" value="Methyltransf_23"/>
    <property type="match status" value="1"/>
</dbReference>
<name>A0A0W8FLF7_9ZZZZ</name>
<organism evidence="1">
    <name type="scientific">hydrocarbon metagenome</name>
    <dbReference type="NCBI Taxonomy" id="938273"/>
    <lineage>
        <taxon>unclassified sequences</taxon>
        <taxon>metagenomes</taxon>
        <taxon>ecological metagenomes</taxon>
    </lineage>
</organism>
<accession>A0A0W8FLF7</accession>
<dbReference type="InterPro" id="IPR029063">
    <property type="entry name" value="SAM-dependent_MTases_sf"/>
</dbReference>
<evidence type="ECO:0008006" key="2">
    <source>
        <dbReference type="Google" id="ProtNLM"/>
    </source>
</evidence>
<dbReference type="SUPFAM" id="SSF53335">
    <property type="entry name" value="S-adenosyl-L-methionine-dependent methyltransferases"/>
    <property type="match status" value="1"/>
</dbReference>
<sequence>MSRLDKKYTPFGIEVSRQLSGNAQKIAEARGGRVFCGNALVGLDTFEKDFFAAAIMSAYFEHEAAPREVLQKILRISKPGAPLVIKVPNYGCINRMIAQNKWCGFRYPDHVNYWTPKNLKQIIINTGFEIVRFNIWDRFPTSDNMWLIACKPV</sequence>
<comment type="caution">
    <text evidence="1">The sequence shown here is derived from an EMBL/GenBank/DDBJ whole genome shotgun (WGS) entry which is preliminary data.</text>
</comment>
<proteinExistence type="predicted"/>
<protein>
    <recommendedName>
        <fullName evidence="2">Methyltransferase type 11 domain-containing protein</fullName>
    </recommendedName>
</protein>
<dbReference type="AlphaFoldDB" id="A0A0W8FLF7"/>
<dbReference type="EMBL" id="LNQE01001031">
    <property type="protein sequence ID" value="KUG21692.1"/>
    <property type="molecule type" value="Genomic_DNA"/>
</dbReference>
<reference evidence="1" key="1">
    <citation type="journal article" date="2015" name="Proc. Natl. Acad. Sci. U.S.A.">
        <title>Networks of energetic and metabolic interactions define dynamics in microbial communities.</title>
        <authorList>
            <person name="Embree M."/>
            <person name="Liu J.K."/>
            <person name="Al-Bassam M.M."/>
            <person name="Zengler K."/>
        </authorList>
    </citation>
    <scope>NUCLEOTIDE SEQUENCE</scope>
</reference>